<gene>
    <name evidence="6" type="ORF">Q4610_19925</name>
</gene>
<protein>
    <submittedName>
        <fullName evidence="6">LysR family transcriptional regulator</fullName>
    </submittedName>
</protein>
<dbReference type="PROSITE" id="PS50931">
    <property type="entry name" value="HTH_LYSR"/>
    <property type="match status" value="1"/>
</dbReference>
<dbReference type="InterPro" id="IPR005119">
    <property type="entry name" value="LysR_subst-bd"/>
</dbReference>
<dbReference type="Proteomes" id="UP001176471">
    <property type="component" value="Unassembled WGS sequence"/>
</dbReference>
<dbReference type="Gene3D" id="1.10.10.10">
    <property type="entry name" value="Winged helix-like DNA-binding domain superfamily/Winged helix DNA-binding domain"/>
    <property type="match status" value="1"/>
</dbReference>
<evidence type="ECO:0000256" key="1">
    <source>
        <dbReference type="ARBA" id="ARBA00009437"/>
    </source>
</evidence>
<keyword evidence="2" id="KW-0805">Transcription regulation</keyword>
<keyword evidence="3" id="KW-0238">DNA-binding</keyword>
<comment type="similarity">
    <text evidence="1">Belongs to the LysR transcriptional regulatory family.</text>
</comment>
<name>A0ABT8ZRZ7_9SPHN</name>
<keyword evidence="4" id="KW-0804">Transcription</keyword>
<proteinExistence type="inferred from homology"/>
<evidence type="ECO:0000313" key="7">
    <source>
        <dbReference type="Proteomes" id="UP001176471"/>
    </source>
</evidence>
<dbReference type="EMBL" id="JAUQOM010000021">
    <property type="protein sequence ID" value="MDO7837319.1"/>
    <property type="molecule type" value="Genomic_DNA"/>
</dbReference>
<dbReference type="PANTHER" id="PTHR30118">
    <property type="entry name" value="HTH-TYPE TRANSCRIPTIONAL REGULATOR LEUO-RELATED"/>
    <property type="match status" value="1"/>
</dbReference>
<organism evidence="6 7">
    <name type="scientific">Sphingobium cyanobacteriorum</name>
    <dbReference type="NCBI Taxonomy" id="3063954"/>
    <lineage>
        <taxon>Bacteria</taxon>
        <taxon>Pseudomonadati</taxon>
        <taxon>Pseudomonadota</taxon>
        <taxon>Alphaproteobacteria</taxon>
        <taxon>Sphingomonadales</taxon>
        <taxon>Sphingomonadaceae</taxon>
        <taxon>Sphingobium</taxon>
    </lineage>
</organism>
<evidence type="ECO:0000256" key="3">
    <source>
        <dbReference type="ARBA" id="ARBA00023125"/>
    </source>
</evidence>
<dbReference type="SUPFAM" id="SSF46785">
    <property type="entry name" value="Winged helix' DNA-binding domain"/>
    <property type="match status" value="1"/>
</dbReference>
<dbReference type="InterPro" id="IPR050389">
    <property type="entry name" value="LysR-type_TF"/>
</dbReference>
<dbReference type="Pfam" id="PF03466">
    <property type="entry name" value="LysR_substrate"/>
    <property type="match status" value="1"/>
</dbReference>
<evidence type="ECO:0000256" key="2">
    <source>
        <dbReference type="ARBA" id="ARBA00023015"/>
    </source>
</evidence>
<dbReference type="InterPro" id="IPR036390">
    <property type="entry name" value="WH_DNA-bd_sf"/>
</dbReference>
<dbReference type="RefSeq" id="WP_304537618.1">
    <property type="nucleotide sequence ID" value="NZ_JAUQOM010000021.1"/>
</dbReference>
<reference evidence="6" key="1">
    <citation type="submission" date="2023-07" db="EMBL/GenBank/DDBJ databases">
        <title>Bacterial whole genome sequence for Sphingobium sp. HBC34.</title>
        <authorList>
            <person name="Le V."/>
            <person name="Ko S.-R."/>
            <person name="Ahn C.-Y."/>
            <person name="Oh H.-M."/>
        </authorList>
    </citation>
    <scope>NUCLEOTIDE SEQUENCE</scope>
    <source>
        <strain evidence="6">HBC34</strain>
    </source>
</reference>
<sequence length="303" mass="33294">MRFRGLDLNLLSVFDCLMQVRSVTAAAKKMNLSQPAMSAALSRLREYFGDPILVAHGKKMFPTAFAESLAPLVRESLGGIETMLATSSLFDPMQSQRTFRIITSDYIVAAVIAPLLNRFASIAPSVKIQIVAPNEASTQLLADGKADLMISPEEFLSSDHPTEILLEETHVVAGWNENPLLAGTLDQDAFSSAGHVAVALGSRSNATFADRHLAQMRIARRVEVTTSTFTTVPWLLVGTRRLAVMHKRFAVAASRIFPITTAPLPFDFPVMTELVQCHQTRLFDDGLSWLRAELRQATNDPLL</sequence>
<dbReference type="Pfam" id="PF00126">
    <property type="entry name" value="HTH_1"/>
    <property type="match status" value="1"/>
</dbReference>
<dbReference type="Gene3D" id="3.40.190.10">
    <property type="entry name" value="Periplasmic binding protein-like II"/>
    <property type="match status" value="2"/>
</dbReference>
<evidence type="ECO:0000313" key="6">
    <source>
        <dbReference type="EMBL" id="MDO7837319.1"/>
    </source>
</evidence>
<dbReference type="PANTHER" id="PTHR30118:SF6">
    <property type="entry name" value="HTH-TYPE TRANSCRIPTIONAL REGULATOR LEUO"/>
    <property type="match status" value="1"/>
</dbReference>
<feature type="domain" description="HTH lysR-type" evidence="5">
    <location>
        <begin position="6"/>
        <end position="63"/>
    </location>
</feature>
<keyword evidence="7" id="KW-1185">Reference proteome</keyword>
<dbReference type="InterPro" id="IPR036388">
    <property type="entry name" value="WH-like_DNA-bd_sf"/>
</dbReference>
<evidence type="ECO:0000259" key="5">
    <source>
        <dbReference type="PROSITE" id="PS50931"/>
    </source>
</evidence>
<evidence type="ECO:0000256" key="4">
    <source>
        <dbReference type="ARBA" id="ARBA00023163"/>
    </source>
</evidence>
<comment type="caution">
    <text evidence="6">The sequence shown here is derived from an EMBL/GenBank/DDBJ whole genome shotgun (WGS) entry which is preliminary data.</text>
</comment>
<accession>A0ABT8ZRZ7</accession>
<dbReference type="SUPFAM" id="SSF53850">
    <property type="entry name" value="Periplasmic binding protein-like II"/>
    <property type="match status" value="1"/>
</dbReference>
<dbReference type="InterPro" id="IPR000847">
    <property type="entry name" value="LysR_HTH_N"/>
</dbReference>
<dbReference type="PRINTS" id="PR00039">
    <property type="entry name" value="HTHLYSR"/>
</dbReference>